<keyword evidence="12" id="KW-1185">Reference proteome</keyword>
<gene>
    <name evidence="11" type="ORF">PN36_28975</name>
</gene>
<protein>
    <recommendedName>
        <fullName evidence="2">histidine kinase</fullName>
        <ecNumber evidence="2">2.7.13.3</ecNumber>
    </recommendedName>
</protein>
<keyword evidence="7" id="KW-0804">Transcription</keyword>
<dbReference type="CDD" id="cd19920">
    <property type="entry name" value="REC_PA4781-like"/>
    <property type="match status" value="1"/>
</dbReference>
<dbReference type="PROSITE" id="PS50110">
    <property type="entry name" value="RESPONSE_REGULATORY"/>
    <property type="match status" value="1"/>
</dbReference>
<dbReference type="SMART" id="SM00387">
    <property type="entry name" value="HATPase_c"/>
    <property type="match status" value="1"/>
</dbReference>
<dbReference type="SMART" id="SM00388">
    <property type="entry name" value="HisKA"/>
    <property type="match status" value="1"/>
</dbReference>
<evidence type="ECO:0000256" key="8">
    <source>
        <dbReference type="PROSITE-ProRule" id="PRU00169"/>
    </source>
</evidence>
<name>A0A0A6PBR4_9GAMM</name>
<dbReference type="PANTHER" id="PTHR43547:SF2">
    <property type="entry name" value="HYBRID SIGNAL TRANSDUCTION HISTIDINE KINASE C"/>
    <property type="match status" value="1"/>
</dbReference>
<dbReference type="Gene3D" id="3.40.50.2300">
    <property type="match status" value="1"/>
</dbReference>
<evidence type="ECO:0000259" key="10">
    <source>
        <dbReference type="PROSITE" id="PS50110"/>
    </source>
</evidence>
<dbReference type="InterPro" id="IPR005467">
    <property type="entry name" value="His_kinase_dom"/>
</dbReference>
<dbReference type="InterPro" id="IPR036890">
    <property type="entry name" value="HATPase_C_sf"/>
</dbReference>
<keyword evidence="4" id="KW-0902">Two-component regulatory system</keyword>
<feature type="domain" description="Response regulatory" evidence="10">
    <location>
        <begin position="6"/>
        <end position="122"/>
    </location>
</feature>
<dbReference type="SUPFAM" id="SSF47384">
    <property type="entry name" value="Homodimeric domain of signal transducing histidine kinase"/>
    <property type="match status" value="1"/>
</dbReference>
<keyword evidence="3 8" id="KW-0597">Phosphoprotein</keyword>
<evidence type="ECO:0000256" key="1">
    <source>
        <dbReference type="ARBA" id="ARBA00000085"/>
    </source>
</evidence>
<dbReference type="GO" id="GO:0003677">
    <property type="term" value="F:DNA binding"/>
    <property type="evidence" value="ECO:0007669"/>
    <property type="project" value="UniProtKB-KW"/>
</dbReference>
<feature type="domain" description="Histidine kinase" evidence="9">
    <location>
        <begin position="158"/>
        <end position="372"/>
    </location>
</feature>
<evidence type="ECO:0000256" key="4">
    <source>
        <dbReference type="ARBA" id="ARBA00023012"/>
    </source>
</evidence>
<evidence type="ECO:0000256" key="2">
    <source>
        <dbReference type="ARBA" id="ARBA00012438"/>
    </source>
</evidence>
<dbReference type="CDD" id="cd00082">
    <property type="entry name" value="HisKA"/>
    <property type="match status" value="1"/>
</dbReference>
<dbReference type="InterPro" id="IPR036097">
    <property type="entry name" value="HisK_dim/P_sf"/>
</dbReference>
<dbReference type="PANTHER" id="PTHR43547">
    <property type="entry name" value="TWO-COMPONENT HISTIDINE KINASE"/>
    <property type="match status" value="1"/>
</dbReference>
<sequence>MEEKNTLLIVDDDPTNIHILSTYLEQLNYEVLTAKDGEKALAKVKQTKPDLILLDVMMPNLDGFETCIRLKASLETQEIPIIFLTALTNTEDKLKGFKVGAVDYITKPLQYEEVSARVNVQLTLKNLQKILQQQNVAIEQKNFELQRQTMELDAFSQFVARDLKKPLVRQSGFTNVLHKELANLPEPLKFLQEIEQSREQMSSIVDDMLLLVNARTNEVIMEAPDMVTLIAEIRHRLSSMIDKYQAQIVVPPTWPIVWGYSPWVQKVWETYIINGLKYGGSPPYLELGATPEENDQIRFWVRDNGLGLTAKQQNHIFVPILDIDKSDDSIPEGYGLKLSIARLLIEKCGGKVGLESQVGRGSTFYFTLPAIGENELLES</sequence>
<evidence type="ECO:0000256" key="5">
    <source>
        <dbReference type="ARBA" id="ARBA00023015"/>
    </source>
</evidence>
<dbReference type="Pfam" id="PF00512">
    <property type="entry name" value="HisKA"/>
    <property type="match status" value="1"/>
</dbReference>
<dbReference type="Proteomes" id="UP000030428">
    <property type="component" value="Unassembled WGS sequence"/>
</dbReference>
<organism evidence="11 12">
    <name type="scientific">Candidatus Thiomargarita nelsonii</name>
    <dbReference type="NCBI Taxonomy" id="1003181"/>
    <lineage>
        <taxon>Bacteria</taxon>
        <taxon>Pseudomonadati</taxon>
        <taxon>Pseudomonadota</taxon>
        <taxon>Gammaproteobacteria</taxon>
        <taxon>Thiotrichales</taxon>
        <taxon>Thiotrichaceae</taxon>
        <taxon>Thiomargarita</taxon>
    </lineage>
</organism>
<accession>A0A0A6PBR4</accession>
<feature type="modified residue" description="4-aspartylphosphate" evidence="8">
    <location>
        <position position="55"/>
    </location>
</feature>
<dbReference type="InterPro" id="IPR003594">
    <property type="entry name" value="HATPase_dom"/>
</dbReference>
<dbReference type="PRINTS" id="PR00344">
    <property type="entry name" value="BCTRLSENSOR"/>
</dbReference>
<dbReference type="FunFam" id="3.40.50.2300:FF:000001">
    <property type="entry name" value="DNA-binding response regulator PhoB"/>
    <property type="match status" value="1"/>
</dbReference>
<evidence type="ECO:0000256" key="7">
    <source>
        <dbReference type="ARBA" id="ARBA00023163"/>
    </source>
</evidence>
<dbReference type="SUPFAM" id="SSF55874">
    <property type="entry name" value="ATPase domain of HSP90 chaperone/DNA topoisomerase II/histidine kinase"/>
    <property type="match status" value="1"/>
</dbReference>
<evidence type="ECO:0000313" key="12">
    <source>
        <dbReference type="Proteomes" id="UP000030428"/>
    </source>
</evidence>
<proteinExistence type="predicted"/>
<dbReference type="EC" id="2.7.13.3" evidence="2"/>
<evidence type="ECO:0000256" key="6">
    <source>
        <dbReference type="ARBA" id="ARBA00023125"/>
    </source>
</evidence>
<dbReference type="InterPro" id="IPR011006">
    <property type="entry name" value="CheY-like_superfamily"/>
</dbReference>
<dbReference type="SMART" id="SM00448">
    <property type="entry name" value="REC"/>
    <property type="match status" value="1"/>
</dbReference>
<dbReference type="InterPro" id="IPR003661">
    <property type="entry name" value="HisK_dim/P_dom"/>
</dbReference>
<dbReference type="PROSITE" id="PS50109">
    <property type="entry name" value="HIS_KIN"/>
    <property type="match status" value="1"/>
</dbReference>
<dbReference type="InterPro" id="IPR001789">
    <property type="entry name" value="Sig_transdc_resp-reg_receiver"/>
</dbReference>
<dbReference type="GO" id="GO:0000155">
    <property type="term" value="F:phosphorelay sensor kinase activity"/>
    <property type="evidence" value="ECO:0007669"/>
    <property type="project" value="InterPro"/>
</dbReference>
<dbReference type="Pfam" id="PF00072">
    <property type="entry name" value="Response_reg"/>
    <property type="match status" value="1"/>
</dbReference>
<dbReference type="InterPro" id="IPR004358">
    <property type="entry name" value="Sig_transdc_His_kin-like_C"/>
</dbReference>
<evidence type="ECO:0000256" key="3">
    <source>
        <dbReference type="ARBA" id="ARBA00022553"/>
    </source>
</evidence>
<keyword evidence="6" id="KW-0238">DNA-binding</keyword>
<dbReference type="SUPFAM" id="SSF52172">
    <property type="entry name" value="CheY-like"/>
    <property type="match status" value="1"/>
</dbReference>
<evidence type="ECO:0000259" key="9">
    <source>
        <dbReference type="PROSITE" id="PS50109"/>
    </source>
</evidence>
<dbReference type="Gene3D" id="1.10.287.130">
    <property type="match status" value="1"/>
</dbReference>
<dbReference type="Pfam" id="PF02518">
    <property type="entry name" value="HATPase_c"/>
    <property type="match status" value="1"/>
</dbReference>
<comment type="catalytic activity">
    <reaction evidence="1">
        <text>ATP + protein L-histidine = ADP + protein N-phospho-L-histidine.</text>
        <dbReference type="EC" id="2.7.13.3"/>
    </reaction>
</comment>
<dbReference type="AlphaFoldDB" id="A0A0A6PBR4"/>
<dbReference type="EMBL" id="JSZA02000195">
    <property type="protein sequence ID" value="KHD07792.1"/>
    <property type="molecule type" value="Genomic_DNA"/>
</dbReference>
<comment type="caution">
    <text evidence="11">The sequence shown here is derived from an EMBL/GenBank/DDBJ whole genome shotgun (WGS) entry which is preliminary data.</text>
</comment>
<dbReference type="Gene3D" id="3.30.565.10">
    <property type="entry name" value="Histidine kinase-like ATPase, C-terminal domain"/>
    <property type="match status" value="1"/>
</dbReference>
<reference evidence="11 12" key="1">
    <citation type="journal article" date="2016" name="Front. Microbiol.">
        <title>Single-Cell (Meta-)Genomics of a Dimorphic Candidatus Thiomargarita nelsonii Reveals Genomic Plasticity.</title>
        <authorList>
            <person name="Flood B.E."/>
            <person name="Fliss P."/>
            <person name="Jones D.S."/>
            <person name="Dick G.J."/>
            <person name="Jain S."/>
            <person name="Kaster A.K."/>
            <person name="Winkel M."/>
            <person name="Mussmann M."/>
            <person name="Bailey J."/>
        </authorList>
    </citation>
    <scope>NUCLEOTIDE SEQUENCE [LARGE SCALE GENOMIC DNA]</scope>
    <source>
        <strain evidence="11">Hydrate Ridge</strain>
    </source>
</reference>
<keyword evidence="5" id="KW-0805">Transcription regulation</keyword>
<evidence type="ECO:0000313" key="11">
    <source>
        <dbReference type="EMBL" id="KHD07792.1"/>
    </source>
</evidence>